<accession>A0A1H8QLE6</accession>
<dbReference type="RefSeq" id="WP_082867945.1">
    <property type="nucleotide sequence ID" value="NZ_CP011402.1"/>
</dbReference>
<evidence type="ECO:0000313" key="2">
    <source>
        <dbReference type="Proteomes" id="UP000182975"/>
    </source>
</evidence>
<dbReference type="Proteomes" id="UP000182975">
    <property type="component" value="Unassembled WGS sequence"/>
</dbReference>
<reference evidence="2" key="1">
    <citation type="submission" date="2016-10" db="EMBL/GenBank/DDBJ databases">
        <authorList>
            <person name="Varghese N."/>
        </authorList>
    </citation>
    <scope>NUCLEOTIDE SEQUENCE [LARGE SCALE GENOMIC DNA]</scope>
    <source>
        <strain evidence="2">DSM 21843</strain>
    </source>
</reference>
<dbReference type="AlphaFoldDB" id="A0A1H8QLE6"/>
<gene>
    <name evidence="1" type="ORF">SAMN02910314_00526</name>
</gene>
<evidence type="ECO:0000313" key="1">
    <source>
        <dbReference type="EMBL" id="SEO54846.1"/>
    </source>
</evidence>
<dbReference type="OrthoDB" id="5363652at2"/>
<dbReference type="STRING" id="79604.AAY81_08545"/>
<dbReference type="Pfam" id="PF07751">
    <property type="entry name" value="Abi_2"/>
    <property type="match status" value="1"/>
</dbReference>
<protein>
    <submittedName>
        <fullName evidence="1">Abortive infection bacteriophage resistance protein</fullName>
    </submittedName>
</protein>
<name>A0A1H8QLE6_9ACTN</name>
<organism evidence="1 2">
    <name type="scientific">Denitrobacterium detoxificans</name>
    <dbReference type="NCBI Taxonomy" id="79604"/>
    <lineage>
        <taxon>Bacteria</taxon>
        <taxon>Bacillati</taxon>
        <taxon>Actinomycetota</taxon>
        <taxon>Coriobacteriia</taxon>
        <taxon>Eggerthellales</taxon>
        <taxon>Eggerthellaceae</taxon>
        <taxon>Denitrobacterium</taxon>
    </lineage>
</organism>
<dbReference type="EMBL" id="FOEC01000002">
    <property type="protein sequence ID" value="SEO54846.1"/>
    <property type="molecule type" value="Genomic_DNA"/>
</dbReference>
<dbReference type="InterPro" id="IPR011664">
    <property type="entry name" value="Abi_system_AbiD/AbiF-like"/>
</dbReference>
<proteinExistence type="predicted"/>
<sequence length="326" mass="38137">MEIEYNPLMTSDPKHIKPWLNPQEQVEHLKSKGVRFNLISENEAIEYLSKNSNYFRLRSYRTGFPKVDAGPRKGEYANLDFKMLIDLSIVDMLLRYEMLPMTLDIEHFAKVRLLQRIETEGEDGYEIVASFLKEDEQSFTRIKRELEQCRKSPYIKGIVDKYPNYDFPVWAFLELLTFGSFVYFHQHCATQFNDKEMRKRFYALQSVRSIRNACAHNNCILNELASGKPMHYPQKTVSNAISKINSIGKEQRTSKLKNDRMQEIATTLHTHSIVVSPGVKANRAAHLHTFAARMNKHINYYEGNYQVSSAFDFISKLINAWYPQNR</sequence>
<keyword evidence="2" id="KW-1185">Reference proteome</keyword>